<dbReference type="InterPro" id="IPR008995">
    <property type="entry name" value="Mo/tungstate-bd_C_term_dom"/>
</dbReference>
<name>A0A1C1Z153_9HYPH</name>
<dbReference type="PROSITE" id="PS50893">
    <property type="entry name" value="ABC_TRANSPORTER_2"/>
    <property type="match status" value="1"/>
</dbReference>
<accession>A0A1C1Z153</accession>
<dbReference type="Gene3D" id="2.40.50.140">
    <property type="entry name" value="Nucleic acid-binding proteins"/>
    <property type="match status" value="1"/>
</dbReference>
<dbReference type="PANTHER" id="PTHR43875">
    <property type="entry name" value="MALTODEXTRIN IMPORT ATP-BINDING PROTEIN MSMX"/>
    <property type="match status" value="1"/>
</dbReference>
<dbReference type="InterPro" id="IPR047641">
    <property type="entry name" value="ABC_transpr_MalK/UgpC-like"/>
</dbReference>
<feature type="domain" description="ABC transporter" evidence="6">
    <location>
        <begin position="4"/>
        <end position="236"/>
    </location>
</feature>
<comment type="similarity">
    <text evidence="2">Belongs to the ABC transporter superfamily.</text>
</comment>
<keyword evidence="3" id="KW-0813">Transport</keyword>
<dbReference type="CDD" id="cd03301">
    <property type="entry name" value="ABC_MalK_N"/>
    <property type="match status" value="1"/>
</dbReference>
<dbReference type="InterPro" id="IPR003593">
    <property type="entry name" value="AAA+_ATPase"/>
</dbReference>
<evidence type="ECO:0000256" key="1">
    <source>
        <dbReference type="ARBA" id="ARBA00004417"/>
    </source>
</evidence>
<dbReference type="Pfam" id="PF17912">
    <property type="entry name" value="OB_MalK"/>
    <property type="match status" value="1"/>
</dbReference>
<dbReference type="SUPFAM" id="SSF50331">
    <property type="entry name" value="MOP-like"/>
    <property type="match status" value="1"/>
</dbReference>
<dbReference type="RefSeq" id="WP_066174335.1">
    <property type="nucleotide sequence ID" value="NZ_LQZT01000001.1"/>
</dbReference>
<dbReference type="PANTHER" id="PTHR43875:SF1">
    <property type="entry name" value="OSMOPROTECTIVE COMPOUNDS UPTAKE ATP-BINDING PROTEIN GGTA"/>
    <property type="match status" value="1"/>
</dbReference>
<keyword evidence="4" id="KW-0547">Nucleotide-binding</keyword>
<evidence type="ECO:0000256" key="3">
    <source>
        <dbReference type="ARBA" id="ARBA00022448"/>
    </source>
</evidence>
<comment type="caution">
    <text evidence="7">The sequence shown here is derived from an EMBL/GenBank/DDBJ whole genome shotgun (WGS) entry which is preliminary data.</text>
</comment>
<dbReference type="PROSITE" id="PS00211">
    <property type="entry name" value="ABC_TRANSPORTER_1"/>
    <property type="match status" value="1"/>
</dbReference>
<evidence type="ECO:0000313" key="8">
    <source>
        <dbReference type="Proteomes" id="UP000094795"/>
    </source>
</evidence>
<sequence>MADIALKGITKKFGPNTALRDLDLDIKDGEFFVLLGQTGAGKTTTLRVIAGLEKPNSGQVMIDGHDATHWNAAERDVALVLQQYSLYPRMTVRGNLEFPLKSRTHNFTAAEIADRVNRVAETLRITRLLDRKVERLSGGEMQRVSIGRAIVRQPRVFLMDEPLSALDANLRDVLRVELKKLHNDLGATFVFVTHDQVEAMSMGDKIGVLNRGRLVQVGTPSEIYAKPLNTFVARAVGTPPMNLMDGVLTGDGALLDMGGFKLPIAERHGPDGHRLRFGIRPENMVLSDDGPAAARVFDIENHGVLKILTLDVNGTHLHATVSAQTQVHIDETVKFGWKPDKVLSFDPLTGMNLGLGQEGRDSV</sequence>
<evidence type="ECO:0000313" key="7">
    <source>
        <dbReference type="EMBL" id="OCW59492.1"/>
    </source>
</evidence>
<dbReference type="SUPFAM" id="SSF52540">
    <property type="entry name" value="P-loop containing nucleoside triphosphate hydrolases"/>
    <property type="match status" value="1"/>
</dbReference>
<dbReference type="GO" id="GO:0055052">
    <property type="term" value="C:ATP-binding cassette (ABC) transporter complex, substrate-binding subunit-containing"/>
    <property type="evidence" value="ECO:0007669"/>
    <property type="project" value="TreeGrafter"/>
</dbReference>
<dbReference type="Proteomes" id="UP000094795">
    <property type="component" value="Unassembled WGS sequence"/>
</dbReference>
<dbReference type="GO" id="GO:0016887">
    <property type="term" value="F:ATP hydrolysis activity"/>
    <property type="evidence" value="ECO:0007669"/>
    <property type="project" value="InterPro"/>
</dbReference>
<dbReference type="Pfam" id="PF00005">
    <property type="entry name" value="ABC_tran"/>
    <property type="match status" value="1"/>
</dbReference>
<comment type="subcellular location">
    <subcellularLocation>
        <location evidence="1">Cell inner membrane</location>
        <topology evidence="1">Peripheral membrane protein</topology>
    </subcellularLocation>
</comment>
<evidence type="ECO:0000259" key="6">
    <source>
        <dbReference type="PROSITE" id="PS50893"/>
    </source>
</evidence>
<gene>
    <name evidence="7" type="ORF">AWJ14_10765</name>
</gene>
<dbReference type="STRING" id="1480615.AWJ14_10765"/>
<dbReference type="InterPro" id="IPR040582">
    <property type="entry name" value="OB_MalK-like"/>
</dbReference>
<dbReference type="FunFam" id="3.40.50.300:FF:000042">
    <property type="entry name" value="Maltose/maltodextrin ABC transporter, ATP-binding protein"/>
    <property type="match status" value="1"/>
</dbReference>
<proteinExistence type="inferred from homology"/>
<dbReference type="InterPro" id="IPR017871">
    <property type="entry name" value="ABC_transporter-like_CS"/>
</dbReference>
<dbReference type="InterPro" id="IPR012340">
    <property type="entry name" value="NA-bd_OB-fold"/>
</dbReference>
<evidence type="ECO:0000256" key="2">
    <source>
        <dbReference type="ARBA" id="ARBA00005417"/>
    </source>
</evidence>
<dbReference type="EMBL" id="LQZT01000001">
    <property type="protein sequence ID" value="OCW59492.1"/>
    <property type="molecule type" value="Genomic_DNA"/>
</dbReference>
<evidence type="ECO:0000256" key="4">
    <source>
        <dbReference type="ARBA" id="ARBA00022741"/>
    </source>
</evidence>
<dbReference type="InterPro" id="IPR027417">
    <property type="entry name" value="P-loop_NTPase"/>
</dbReference>
<protein>
    <submittedName>
        <fullName evidence="7">ABC transporter ATP-binding protein</fullName>
    </submittedName>
</protein>
<dbReference type="OrthoDB" id="9767663at2"/>
<dbReference type="GO" id="GO:0140359">
    <property type="term" value="F:ABC-type transporter activity"/>
    <property type="evidence" value="ECO:0007669"/>
    <property type="project" value="InterPro"/>
</dbReference>
<dbReference type="Gene3D" id="3.40.50.300">
    <property type="entry name" value="P-loop containing nucleotide triphosphate hydrolases"/>
    <property type="match status" value="1"/>
</dbReference>
<reference evidence="7 8" key="1">
    <citation type="submission" date="2015-12" db="EMBL/GenBank/DDBJ databases">
        <authorList>
            <person name="Shamseldin A."/>
            <person name="Moawad H."/>
            <person name="Abd El-Rahim W.M."/>
            <person name="Sadowsky M.J."/>
        </authorList>
    </citation>
    <scope>NUCLEOTIDE SEQUENCE [LARGE SCALE GENOMIC DNA]</scope>
    <source>
        <strain evidence="7 8">JC234</strain>
    </source>
</reference>
<dbReference type="GO" id="GO:0005524">
    <property type="term" value="F:ATP binding"/>
    <property type="evidence" value="ECO:0007669"/>
    <property type="project" value="UniProtKB-KW"/>
</dbReference>
<dbReference type="Gene3D" id="2.40.50.100">
    <property type="match status" value="1"/>
</dbReference>
<dbReference type="InterPro" id="IPR015855">
    <property type="entry name" value="ABC_transpr_MalK-like"/>
</dbReference>
<organism evidence="7 8">
    <name type="scientific">Hoeflea olei</name>
    <dbReference type="NCBI Taxonomy" id="1480615"/>
    <lineage>
        <taxon>Bacteria</taxon>
        <taxon>Pseudomonadati</taxon>
        <taxon>Pseudomonadota</taxon>
        <taxon>Alphaproteobacteria</taxon>
        <taxon>Hyphomicrobiales</taxon>
        <taxon>Rhizobiaceae</taxon>
        <taxon>Hoeflea</taxon>
    </lineage>
</organism>
<dbReference type="InterPro" id="IPR003439">
    <property type="entry name" value="ABC_transporter-like_ATP-bd"/>
</dbReference>
<evidence type="ECO:0000256" key="5">
    <source>
        <dbReference type="ARBA" id="ARBA00022840"/>
    </source>
</evidence>
<keyword evidence="5 7" id="KW-0067">ATP-binding</keyword>
<dbReference type="SMART" id="SM00382">
    <property type="entry name" value="AAA"/>
    <property type="match status" value="1"/>
</dbReference>
<dbReference type="AlphaFoldDB" id="A0A1C1Z153"/>
<dbReference type="GO" id="GO:0008643">
    <property type="term" value="P:carbohydrate transport"/>
    <property type="evidence" value="ECO:0007669"/>
    <property type="project" value="InterPro"/>
</dbReference>
<keyword evidence="8" id="KW-1185">Reference proteome</keyword>